<evidence type="ECO:0000259" key="3">
    <source>
        <dbReference type="Pfam" id="PF05193"/>
    </source>
</evidence>
<dbReference type="PANTHER" id="PTHR11851">
    <property type="entry name" value="METALLOPROTEASE"/>
    <property type="match status" value="1"/>
</dbReference>
<dbReference type="EMBL" id="PGTN01000066">
    <property type="protein sequence ID" value="PJF47125.1"/>
    <property type="molecule type" value="Genomic_DNA"/>
</dbReference>
<accession>A0A2M8QBF5</accession>
<sequence length="467" mass="51597">MAAHRAAYNTPTHRSRPRGQRARSRARLPALPHSGNVTCFSLANGVNLYVYANPSSPSVVVNGYLEVGALDEPSATKAGLAGFVADCLMRGTQRRTYAQIYEQIEAVSASLSFCSGMFTTSFFAKSLAEDLPLMLDLLSDVIRCPTFPESEVAKERAEWLTDLHERATSTSAMCGLVFNALCYPEDHPFHYATDGYPETAQAITLDDVRQFHATFYAPAGMAIVIVGAVKAEQAHDLVTAHFADWSAARPARSVNLEVPPIAERRRKHVHIPGKSQTAMLLGRPGPSQLDPQWLACTLMNSVFGQFGLYGRLGERIRKEEGLVYHIGSRFEGGLGPGAWNVYAEVHPGTVDRVVEIVRAEMRRIREHKVKPAELDDNKAYFVRALPLRMETNEGIASQILNMVRFRRGLDWLLEYPDRVYAITAADVQAAAQRWLDPDHYVLATAGPEVENGASSAEGFSVHVDDRR</sequence>
<evidence type="ECO:0000313" key="4">
    <source>
        <dbReference type="EMBL" id="PJF47125.1"/>
    </source>
</evidence>
<dbReference type="PANTHER" id="PTHR11851:SF224">
    <property type="entry name" value="PROCESSING PROTEASE"/>
    <property type="match status" value="1"/>
</dbReference>
<feature type="region of interest" description="Disordered" evidence="1">
    <location>
        <begin position="1"/>
        <end position="25"/>
    </location>
</feature>
<dbReference type="GO" id="GO:0046872">
    <property type="term" value="F:metal ion binding"/>
    <property type="evidence" value="ECO:0007669"/>
    <property type="project" value="InterPro"/>
</dbReference>
<proteinExistence type="predicted"/>
<gene>
    <name evidence="4" type="ORF">CUN48_10245</name>
</gene>
<name>A0A2M8QBF5_9CHLR</name>
<dbReference type="InterPro" id="IPR050361">
    <property type="entry name" value="MPP/UQCRC_Complex"/>
</dbReference>
<reference evidence="4 5" key="1">
    <citation type="submission" date="2017-11" db="EMBL/GenBank/DDBJ databases">
        <title>Evolution of Phototrophy in the Chloroflexi Phylum Driven by Horizontal Gene Transfer.</title>
        <authorList>
            <person name="Ward L.M."/>
            <person name="Hemp J."/>
            <person name="Shih P.M."/>
            <person name="Mcglynn S.E."/>
            <person name="Fischer W."/>
        </authorList>
    </citation>
    <scope>NUCLEOTIDE SEQUENCE [LARGE SCALE GENOMIC DNA]</scope>
    <source>
        <strain evidence="4">JP3_7</strain>
    </source>
</reference>
<evidence type="ECO:0000313" key="5">
    <source>
        <dbReference type="Proteomes" id="UP000230790"/>
    </source>
</evidence>
<dbReference type="Pfam" id="PF05193">
    <property type="entry name" value="Peptidase_M16_C"/>
    <property type="match status" value="1"/>
</dbReference>
<dbReference type="AlphaFoldDB" id="A0A2M8QBF5"/>
<dbReference type="InterPro" id="IPR007863">
    <property type="entry name" value="Peptidase_M16_C"/>
</dbReference>
<dbReference type="Proteomes" id="UP000230790">
    <property type="component" value="Unassembled WGS sequence"/>
</dbReference>
<dbReference type="SUPFAM" id="SSF63411">
    <property type="entry name" value="LuxS/MPP-like metallohydrolase"/>
    <property type="match status" value="2"/>
</dbReference>
<dbReference type="Pfam" id="PF00675">
    <property type="entry name" value="Peptidase_M16"/>
    <property type="match status" value="1"/>
</dbReference>
<dbReference type="Gene3D" id="3.30.830.10">
    <property type="entry name" value="Metalloenzyme, LuxS/M16 peptidase-like"/>
    <property type="match status" value="2"/>
</dbReference>
<feature type="domain" description="Peptidase M16 C-terminal" evidence="3">
    <location>
        <begin position="203"/>
        <end position="379"/>
    </location>
</feature>
<organism evidence="4 5">
    <name type="scientific">Candidatus Thermofonsia Clade 3 bacterium</name>
    <dbReference type="NCBI Taxonomy" id="2364212"/>
    <lineage>
        <taxon>Bacteria</taxon>
        <taxon>Bacillati</taxon>
        <taxon>Chloroflexota</taxon>
        <taxon>Candidatus Thermofontia</taxon>
        <taxon>Candidatus Thermofonsia Clade 3</taxon>
    </lineage>
</organism>
<feature type="domain" description="Peptidase M16 N-terminal" evidence="2">
    <location>
        <begin position="53"/>
        <end position="165"/>
    </location>
</feature>
<evidence type="ECO:0000256" key="1">
    <source>
        <dbReference type="SAM" id="MobiDB-lite"/>
    </source>
</evidence>
<dbReference type="InterPro" id="IPR011249">
    <property type="entry name" value="Metalloenz_LuxS/M16"/>
</dbReference>
<protein>
    <recommendedName>
        <fullName evidence="6">Insulinase family protein</fullName>
    </recommendedName>
</protein>
<comment type="caution">
    <text evidence="4">The sequence shown here is derived from an EMBL/GenBank/DDBJ whole genome shotgun (WGS) entry which is preliminary data.</text>
</comment>
<evidence type="ECO:0000259" key="2">
    <source>
        <dbReference type="Pfam" id="PF00675"/>
    </source>
</evidence>
<dbReference type="InterPro" id="IPR011765">
    <property type="entry name" value="Pept_M16_N"/>
</dbReference>
<evidence type="ECO:0008006" key="6">
    <source>
        <dbReference type="Google" id="ProtNLM"/>
    </source>
</evidence>
<feature type="compositionally biased region" description="Basic residues" evidence="1">
    <location>
        <begin position="13"/>
        <end position="25"/>
    </location>
</feature>